<organism evidence="6 7">
    <name type="scientific">Streptomyces cupreus</name>
    <dbReference type="NCBI Taxonomy" id="2759956"/>
    <lineage>
        <taxon>Bacteria</taxon>
        <taxon>Bacillati</taxon>
        <taxon>Actinomycetota</taxon>
        <taxon>Actinomycetes</taxon>
        <taxon>Kitasatosporales</taxon>
        <taxon>Streptomycetaceae</taxon>
        <taxon>Streptomyces</taxon>
    </lineage>
</organism>
<evidence type="ECO:0000256" key="3">
    <source>
        <dbReference type="PROSITE-ProRule" id="PRU01248"/>
    </source>
</evidence>
<dbReference type="Gene3D" id="1.10.443.10">
    <property type="entry name" value="Intergrase catalytic core"/>
    <property type="match status" value="1"/>
</dbReference>
<evidence type="ECO:0000256" key="4">
    <source>
        <dbReference type="SAM" id="MobiDB-lite"/>
    </source>
</evidence>
<keyword evidence="2" id="KW-0233">DNA recombination</keyword>
<dbReference type="AlphaFoldDB" id="A0A7X1J329"/>
<feature type="region of interest" description="Disordered" evidence="4">
    <location>
        <begin position="22"/>
        <end position="45"/>
    </location>
</feature>
<evidence type="ECO:0000259" key="5">
    <source>
        <dbReference type="PROSITE" id="PS51900"/>
    </source>
</evidence>
<evidence type="ECO:0000256" key="2">
    <source>
        <dbReference type="ARBA" id="ARBA00023172"/>
    </source>
</evidence>
<evidence type="ECO:0000313" key="7">
    <source>
        <dbReference type="Proteomes" id="UP000584670"/>
    </source>
</evidence>
<dbReference type="GO" id="GO:0006310">
    <property type="term" value="P:DNA recombination"/>
    <property type="evidence" value="ECO:0007669"/>
    <property type="project" value="UniProtKB-KW"/>
</dbReference>
<dbReference type="SUPFAM" id="SSF56349">
    <property type="entry name" value="DNA breaking-rejoining enzymes"/>
    <property type="match status" value="1"/>
</dbReference>
<feature type="domain" description="Core-binding (CB)" evidence="5">
    <location>
        <begin position="75"/>
        <end position="154"/>
    </location>
</feature>
<evidence type="ECO:0000256" key="1">
    <source>
        <dbReference type="ARBA" id="ARBA00023125"/>
    </source>
</evidence>
<dbReference type="GO" id="GO:0003677">
    <property type="term" value="F:DNA binding"/>
    <property type="evidence" value="ECO:0007669"/>
    <property type="project" value="UniProtKB-UniRule"/>
</dbReference>
<keyword evidence="1 3" id="KW-0238">DNA-binding</keyword>
<reference evidence="6 7" key="1">
    <citation type="submission" date="2020-08" db="EMBL/GenBank/DDBJ databases">
        <title>Streptomyces sp. PSKA01 genome sequencing and assembly.</title>
        <authorList>
            <person name="Mandal S."/>
            <person name="Maiti P.K."/>
            <person name="Das P."/>
        </authorList>
    </citation>
    <scope>NUCLEOTIDE SEQUENCE [LARGE SCALE GENOMIC DNA]</scope>
    <source>
        <strain evidence="6 7">PSKA01</strain>
    </source>
</reference>
<proteinExistence type="predicted"/>
<sequence length="457" mass="52821">MPSVEMRGNSIRVKWWGGEYHLDEHGKPTKRKKYESASGPEPGVPFENEDEAYNYGLDRESDVRNNRHRPKSKNMGMGEYCDIWFASIELRVRSENKYESILNAVIKPYWHTWTVAQITPVDYDQFKSYVTKRYSESYKNSILSVFRMLMDDAVLKHKLRDETPVIVQRRRGRYEKKQTRRVKRELPIEAVHQLASNAYHVWGFAGWVYIWTVAFTGMRPPGEMYGLQRGFASPHWPATDPDRDRREEEEPRYADLHALRVQHQMYYADGKPVLAGPKYDSYRSLVIPPFLHEQHAALLASHDKPFMFVSKAGKPMLGVGFTKNYWYPIRDGQDEVKPAPGGARVARPELPPVEEMAGQDIYRLRHWHKALLDEPGADIADVAKEARLGHELPGMAGVYSEVTLSMERRIVEYLQEVWEKRVVARGLWVAPFPIASPDDLFEGEKSLFSSLPVLGLK</sequence>
<dbReference type="RefSeq" id="WP_186283095.1">
    <property type="nucleotide sequence ID" value="NZ_JACMSF010000015.1"/>
</dbReference>
<name>A0A7X1J329_9ACTN</name>
<protein>
    <submittedName>
        <fullName evidence="6">Integrase</fullName>
    </submittedName>
</protein>
<dbReference type="InterPro" id="IPR013762">
    <property type="entry name" value="Integrase-like_cat_sf"/>
</dbReference>
<accession>A0A7X1J329</accession>
<gene>
    <name evidence="6" type="ORF">H4N64_16650</name>
</gene>
<dbReference type="InterPro" id="IPR044068">
    <property type="entry name" value="CB"/>
</dbReference>
<dbReference type="InterPro" id="IPR010998">
    <property type="entry name" value="Integrase_recombinase_N"/>
</dbReference>
<dbReference type="InterPro" id="IPR011010">
    <property type="entry name" value="DNA_brk_join_enz"/>
</dbReference>
<comment type="caution">
    <text evidence="6">The sequence shown here is derived from an EMBL/GenBank/DDBJ whole genome shotgun (WGS) entry which is preliminary data.</text>
</comment>
<dbReference type="Gene3D" id="1.10.150.130">
    <property type="match status" value="1"/>
</dbReference>
<dbReference type="Proteomes" id="UP000584670">
    <property type="component" value="Unassembled WGS sequence"/>
</dbReference>
<keyword evidence="7" id="KW-1185">Reference proteome</keyword>
<dbReference type="PROSITE" id="PS51900">
    <property type="entry name" value="CB"/>
    <property type="match status" value="1"/>
</dbReference>
<dbReference type="EMBL" id="JACMSF010000015">
    <property type="protein sequence ID" value="MBC2903211.1"/>
    <property type="molecule type" value="Genomic_DNA"/>
</dbReference>
<dbReference type="GO" id="GO:0015074">
    <property type="term" value="P:DNA integration"/>
    <property type="evidence" value="ECO:0007669"/>
    <property type="project" value="InterPro"/>
</dbReference>
<evidence type="ECO:0000313" key="6">
    <source>
        <dbReference type="EMBL" id="MBC2903211.1"/>
    </source>
</evidence>